<dbReference type="PROSITE" id="PS51292">
    <property type="entry name" value="ZF_RING_CH"/>
    <property type="match status" value="1"/>
</dbReference>
<keyword evidence="2" id="KW-0863">Zinc-finger</keyword>
<keyword evidence="1" id="KW-0479">Metal-binding</keyword>
<feature type="transmembrane region" description="Helical" evidence="5">
    <location>
        <begin position="237"/>
        <end position="256"/>
    </location>
</feature>
<evidence type="ECO:0000259" key="6">
    <source>
        <dbReference type="PROSITE" id="PS51292"/>
    </source>
</evidence>
<gene>
    <name evidence="7" type="ORF">OSTQU699_LOCUS6385</name>
</gene>
<feature type="compositionally biased region" description="Polar residues" evidence="4">
    <location>
        <begin position="340"/>
        <end position="349"/>
    </location>
</feature>
<evidence type="ECO:0000256" key="3">
    <source>
        <dbReference type="ARBA" id="ARBA00022833"/>
    </source>
</evidence>
<evidence type="ECO:0000256" key="1">
    <source>
        <dbReference type="ARBA" id="ARBA00022723"/>
    </source>
</evidence>
<dbReference type="Proteomes" id="UP000708148">
    <property type="component" value="Unassembled WGS sequence"/>
</dbReference>
<dbReference type="PANTHER" id="PTHR46214">
    <property type="entry name" value="ZINC FINGER, RING-CH-TYPE"/>
    <property type="match status" value="1"/>
</dbReference>
<dbReference type="InterPro" id="IPR011016">
    <property type="entry name" value="Znf_RING-CH"/>
</dbReference>
<feature type="transmembrane region" description="Helical" evidence="5">
    <location>
        <begin position="210"/>
        <end position="230"/>
    </location>
</feature>
<dbReference type="SMART" id="SM00744">
    <property type="entry name" value="RINGv"/>
    <property type="match status" value="1"/>
</dbReference>
<accession>A0A8S1J0N6</accession>
<feature type="domain" description="RING-CH-type" evidence="6">
    <location>
        <begin position="64"/>
        <end position="136"/>
    </location>
</feature>
<dbReference type="AlphaFoldDB" id="A0A8S1J0N6"/>
<feature type="transmembrane region" description="Helical" evidence="5">
    <location>
        <begin position="268"/>
        <end position="292"/>
    </location>
</feature>
<dbReference type="Gene3D" id="3.30.40.10">
    <property type="entry name" value="Zinc/RING finger domain, C3HC4 (zinc finger)"/>
    <property type="match status" value="1"/>
</dbReference>
<dbReference type="InterPro" id="IPR013083">
    <property type="entry name" value="Znf_RING/FYVE/PHD"/>
</dbReference>
<dbReference type="EMBL" id="CAJHUC010001411">
    <property type="protein sequence ID" value="CAD7701027.1"/>
    <property type="molecule type" value="Genomic_DNA"/>
</dbReference>
<feature type="compositionally biased region" description="Low complexity" evidence="4">
    <location>
        <begin position="330"/>
        <end position="339"/>
    </location>
</feature>
<proteinExistence type="predicted"/>
<sequence length="349" mass="37031">MPSGQRQCQPQDAAHRDGCAISAGRRAGAAGPSTGDGLPSEGLADPRPACCSAACAREDDDGSVESARGDRCRVCLEGVAGGDLEGCGALRLGCSCSSGLDVLHVECAERWFRTRRCSSACACCRCEVCGCEAAGLPESLKKELLEVSIRVAGQSDRVPETVSSPVQFRWTAGPSAGSRSCCSFYCTVPAATALLSLAVFYAVFLGMKVVPSFLVASIVASTTMLHWVAVPLRPATHVAVVLWFLLSVLWITDILVTMQNWNPPRASLFGVLAGVLFAGATYGLAESAWASLRATYPRSRDRSRLFLGARYLTRRFLWTRISPERMESDGAVSSVSGAGWSTTECDSPV</sequence>
<dbReference type="PANTHER" id="PTHR46214:SF8">
    <property type="entry name" value="RING_FYVE_PHD ZINC FINGER SUPERFAMILY PROTEIN"/>
    <property type="match status" value="1"/>
</dbReference>
<evidence type="ECO:0000313" key="8">
    <source>
        <dbReference type="Proteomes" id="UP000708148"/>
    </source>
</evidence>
<evidence type="ECO:0000256" key="2">
    <source>
        <dbReference type="ARBA" id="ARBA00022771"/>
    </source>
</evidence>
<evidence type="ECO:0000313" key="7">
    <source>
        <dbReference type="EMBL" id="CAD7701027.1"/>
    </source>
</evidence>
<keyword evidence="8" id="KW-1185">Reference proteome</keyword>
<protein>
    <recommendedName>
        <fullName evidence="6">RING-CH-type domain-containing protein</fullName>
    </recommendedName>
</protein>
<dbReference type="GO" id="GO:0008270">
    <property type="term" value="F:zinc ion binding"/>
    <property type="evidence" value="ECO:0007669"/>
    <property type="project" value="UniProtKB-KW"/>
</dbReference>
<name>A0A8S1J0N6_9CHLO</name>
<evidence type="ECO:0000256" key="4">
    <source>
        <dbReference type="SAM" id="MobiDB-lite"/>
    </source>
</evidence>
<comment type="caution">
    <text evidence="7">The sequence shown here is derived from an EMBL/GenBank/DDBJ whole genome shotgun (WGS) entry which is preliminary data.</text>
</comment>
<organism evidence="7 8">
    <name type="scientific">Ostreobium quekettii</name>
    <dbReference type="NCBI Taxonomy" id="121088"/>
    <lineage>
        <taxon>Eukaryota</taxon>
        <taxon>Viridiplantae</taxon>
        <taxon>Chlorophyta</taxon>
        <taxon>core chlorophytes</taxon>
        <taxon>Ulvophyceae</taxon>
        <taxon>TCBD clade</taxon>
        <taxon>Bryopsidales</taxon>
        <taxon>Ostreobineae</taxon>
        <taxon>Ostreobiaceae</taxon>
        <taxon>Ostreobium</taxon>
    </lineage>
</organism>
<reference evidence="7" key="1">
    <citation type="submission" date="2020-12" db="EMBL/GenBank/DDBJ databases">
        <authorList>
            <person name="Iha C."/>
        </authorList>
    </citation>
    <scope>NUCLEOTIDE SEQUENCE</scope>
</reference>
<dbReference type="OrthoDB" id="1734943at2759"/>
<feature type="transmembrane region" description="Helical" evidence="5">
    <location>
        <begin position="184"/>
        <end position="204"/>
    </location>
</feature>
<keyword evidence="5" id="KW-0472">Membrane</keyword>
<feature type="region of interest" description="Disordered" evidence="4">
    <location>
        <begin position="330"/>
        <end position="349"/>
    </location>
</feature>
<keyword evidence="5" id="KW-0812">Transmembrane</keyword>
<keyword evidence="5" id="KW-1133">Transmembrane helix</keyword>
<evidence type="ECO:0000256" key="5">
    <source>
        <dbReference type="SAM" id="Phobius"/>
    </source>
</evidence>
<keyword evidence="3" id="KW-0862">Zinc</keyword>